<dbReference type="InterPro" id="IPR010061">
    <property type="entry name" value="MeMal-semiAld_DH"/>
</dbReference>
<sequence length="457" mass="48364">MEAAAAAAQAAASGWANTSVSNRTRVMFKLQALIREHTEELAQILTAEHGKTIEDAKGDIFRGLEVVEHACSTTSLQMGETMQNVATGVDIHSYRVPLGVCAGIAPFNFPAMIPLWMFPMSIVCGNTFILKPSERVPLTAMRLAELALEAGLPKGVLNIIHGTHNAVNFITDAPEIKAISFVGSDTAGAHVHQRGSSHGKRVQANLGAQNHAVVLEDTDPRVAMSALTGAAFGAAGQRCMAISRVILVGKAREWVPTLVEMASSLKVGPGNLSGVDVPPVISPAAKQKIERLISSGESDGATVPLDGRGFAVDGLPDGNWVGPTIVDNVKPSMDLYKTEVFGPVLQVLPAENLDEAIALINANPYGNGTAIFTRSGAAARKFVHEVDAGQIGVNLPIPVPLPMFSFTGSRGSILGDHNFYGKGAVAFNTQWKTVTSNWKMDEKEQSSLSMPIMDGTK</sequence>
<evidence type="ECO:0000259" key="5">
    <source>
        <dbReference type="Pfam" id="PF00171"/>
    </source>
</evidence>
<dbReference type="Gene3D" id="3.40.605.10">
    <property type="entry name" value="Aldehyde Dehydrogenase, Chain A, domain 1"/>
    <property type="match status" value="1"/>
</dbReference>
<comment type="similarity">
    <text evidence="1">Belongs to the aldehyde dehydrogenase family.</text>
</comment>
<dbReference type="FunFam" id="3.40.605.10:FF:000003">
    <property type="entry name" value="Methylmalonate-semialdehyde dehydrogenase [acylating]"/>
    <property type="match status" value="1"/>
</dbReference>
<dbReference type="InterPro" id="IPR016161">
    <property type="entry name" value="Ald_DH/histidinol_DH"/>
</dbReference>
<dbReference type="GO" id="GO:0006574">
    <property type="term" value="P:L-valine catabolic process"/>
    <property type="evidence" value="ECO:0007669"/>
    <property type="project" value="TreeGrafter"/>
</dbReference>
<evidence type="ECO:0000256" key="2">
    <source>
        <dbReference type="ARBA" id="ARBA00013048"/>
    </source>
</evidence>
<dbReference type="PROSITE" id="PS00070">
    <property type="entry name" value="ALDEHYDE_DEHYDR_CYS"/>
    <property type="match status" value="1"/>
</dbReference>
<evidence type="ECO:0000256" key="1">
    <source>
        <dbReference type="ARBA" id="ARBA00009986"/>
    </source>
</evidence>
<dbReference type="NCBIfam" id="TIGR01722">
    <property type="entry name" value="MMSDH"/>
    <property type="match status" value="1"/>
</dbReference>
<dbReference type="PANTHER" id="PTHR43866">
    <property type="entry name" value="MALONATE-SEMIALDEHYDE DEHYDROGENASE"/>
    <property type="match status" value="1"/>
</dbReference>
<dbReference type="EC" id="1.2.1.27" evidence="2"/>
<keyword evidence="4" id="KW-0520">NAD</keyword>
<dbReference type="InterPro" id="IPR016162">
    <property type="entry name" value="Ald_DH_N"/>
</dbReference>
<dbReference type="Gene3D" id="3.40.309.10">
    <property type="entry name" value="Aldehyde Dehydrogenase, Chain A, domain 2"/>
    <property type="match status" value="1"/>
</dbReference>
<feature type="domain" description="Aldehyde dehydrogenase" evidence="5">
    <location>
        <begin position="2"/>
        <end position="434"/>
    </location>
</feature>
<evidence type="ECO:0000256" key="3">
    <source>
        <dbReference type="ARBA" id="ARBA00023002"/>
    </source>
</evidence>
<dbReference type="PANTHER" id="PTHR43866:SF3">
    <property type="entry name" value="METHYLMALONATE-SEMIALDEHYDE DEHYDROGENASE [ACYLATING], MITOCHONDRIAL"/>
    <property type="match status" value="1"/>
</dbReference>
<keyword evidence="3" id="KW-0560">Oxidoreductase</keyword>
<dbReference type="InterPro" id="IPR016160">
    <property type="entry name" value="Ald_DH_CS_CYS"/>
</dbReference>
<protein>
    <recommendedName>
        <fullName evidence="2">methylmalonate-semialdehyde dehydrogenase (CoA acylating)</fullName>
        <ecNumber evidence="2">1.2.1.27</ecNumber>
    </recommendedName>
</protein>
<dbReference type="AlphaFoldDB" id="A0A7S3AIM8"/>
<gene>
    <name evidence="6" type="ORF">HERI1096_LOCUS6669</name>
</gene>
<name>A0A7S3AIM8_9EUKA</name>
<dbReference type="GO" id="GO:0006210">
    <property type="term" value="P:thymine catabolic process"/>
    <property type="evidence" value="ECO:0007669"/>
    <property type="project" value="TreeGrafter"/>
</dbReference>
<dbReference type="InterPro" id="IPR016163">
    <property type="entry name" value="Ald_DH_C"/>
</dbReference>
<accession>A0A7S3AIM8</accession>
<dbReference type="SUPFAM" id="SSF53720">
    <property type="entry name" value="ALDH-like"/>
    <property type="match status" value="1"/>
</dbReference>
<dbReference type="InterPro" id="IPR015590">
    <property type="entry name" value="Aldehyde_DH_dom"/>
</dbReference>
<dbReference type="Pfam" id="PF00171">
    <property type="entry name" value="Aldedh"/>
    <property type="match status" value="1"/>
</dbReference>
<dbReference type="GO" id="GO:0004491">
    <property type="term" value="F:methylmalonate-semialdehyde dehydrogenase (acylating, NAD) activity"/>
    <property type="evidence" value="ECO:0007669"/>
    <property type="project" value="UniProtKB-EC"/>
</dbReference>
<evidence type="ECO:0000313" key="6">
    <source>
        <dbReference type="EMBL" id="CAE0106011.1"/>
    </source>
</evidence>
<dbReference type="CDD" id="cd07085">
    <property type="entry name" value="ALDH_F6_MMSDH"/>
    <property type="match status" value="1"/>
</dbReference>
<reference evidence="6" key="1">
    <citation type="submission" date="2021-01" db="EMBL/GenBank/DDBJ databases">
        <authorList>
            <person name="Corre E."/>
            <person name="Pelletier E."/>
            <person name="Niang G."/>
            <person name="Scheremetjew M."/>
            <person name="Finn R."/>
            <person name="Kale V."/>
            <person name="Holt S."/>
            <person name="Cochrane G."/>
            <person name="Meng A."/>
            <person name="Brown T."/>
            <person name="Cohen L."/>
        </authorList>
    </citation>
    <scope>NUCLEOTIDE SEQUENCE</scope>
    <source>
        <strain evidence="6">CCMP281</strain>
    </source>
</reference>
<evidence type="ECO:0000256" key="4">
    <source>
        <dbReference type="ARBA" id="ARBA00023027"/>
    </source>
</evidence>
<organism evidence="6">
    <name type="scientific">Haptolina ericina</name>
    <dbReference type="NCBI Taxonomy" id="156174"/>
    <lineage>
        <taxon>Eukaryota</taxon>
        <taxon>Haptista</taxon>
        <taxon>Haptophyta</taxon>
        <taxon>Prymnesiophyceae</taxon>
        <taxon>Prymnesiales</taxon>
        <taxon>Prymnesiaceae</taxon>
        <taxon>Haptolina</taxon>
    </lineage>
</organism>
<proteinExistence type="inferred from homology"/>
<dbReference type="EMBL" id="HBHX01011984">
    <property type="protein sequence ID" value="CAE0106011.1"/>
    <property type="molecule type" value="Transcribed_RNA"/>
</dbReference>
<dbReference type="FunFam" id="3.40.309.10:FF:000002">
    <property type="entry name" value="Methylmalonate-semialdehyde dehydrogenase (Acylating)"/>
    <property type="match status" value="1"/>
</dbReference>